<evidence type="ECO:0000256" key="10">
    <source>
        <dbReference type="SAM" id="Phobius"/>
    </source>
</evidence>
<keyword evidence="13" id="KW-1185">Reference proteome</keyword>
<proteinExistence type="inferred from homology"/>
<evidence type="ECO:0000259" key="11">
    <source>
        <dbReference type="PROSITE" id="PS50893"/>
    </source>
</evidence>
<dbReference type="PROSITE" id="PS50893">
    <property type="entry name" value="ABC_TRANSPORTER_2"/>
    <property type="match status" value="1"/>
</dbReference>
<dbReference type="CDD" id="cd03232">
    <property type="entry name" value="ABCG_PDR_domain2"/>
    <property type="match status" value="1"/>
</dbReference>
<dbReference type="InterPro" id="IPR027417">
    <property type="entry name" value="P-loop_NTPase"/>
</dbReference>
<dbReference type="STRING" id="13333.U5DGB6"/>
<gene>
    <name evidence="12" type="ORF">AMTR_s00069p00193120</name>
</gene>
<dbReference type="SMART" id="SM00382">
    <property type="entry name" value="AAA"/>
    <property type="match status" value="1"/>
</dbReference>
<sequence length="710" mass="79711">ANLEDDQGRCLVIDYILKTLDLENCADTIVGNEMRRGISGGQKKRLTIGEMLVGPARVFFMDEISTGLDSSTTFQIMENLHQLVHNMDVTMVISLLQPTPETFELFDEIILMSEGQIAYQGPREKILDFFEFMGFRCPNRKSTADFLQEVMSKMDQEQYWANSTCPYKYVPVSTFAEAFQSFHVGELLTEELQSPYDFSKSHPSALVSGKYGLRRWQLFVACFWREWLLMKRNSFVHIFKMFQICIMASIVTTVFLRTAMKQGSITDGNRYLGAIFCGVVVVMFNGMTELTMTVLRLPVFYKQRDLQLYPGWVFLLPIFVLQLPVSLAESGIWVALTYHAIGFAPSVSRFFRQFLVFFSIHQMSIGLFRFIAAVGRTQVVANTFGTALLIAIYVLGGFVISKGALAGFSLLFNVLCILALGYFQAPRKRQVSAPVQSNDNEESLSYGICVDHSATTLGAGERGMVLPFQPFSLTFTHINYYVDMPAEMKKYGVREKRLQLLKDVSGSFRPGVLTALMGVTGAGKTTLMDVLAGRKTGGYIEGNISISGYPKNQETFARISGYCEQINIHSPFVTVYESLLYSAWLRLPRHIETSTQKMFMEEVMCLMELKPLRNSLVGIPGLSGLSTEQRKRLTIAVELVANPSIIFMDEPTSGLDARAAAIVMRTVRNTVDTGRTVVCTIHQPGIDIFEAFDEVGRSYMGDPWVISLKS</sequence>
<comment type="similarity">
    <text evidence="2">Belongs to the ABC transporter superfamily. ABCG family. PDR (TC 3.A.1.205) subfamily.</text>
</comment>
<accession>U5DGB6</accession>
<evidence type="ECO:0000256" key="2">
    <source>
        <dbReference type="ARBA" id="ARBA00006012"/>
    </source>
</evidence>
<feature type="non-terminal residue" evidence="12">
    <location>
        <position position="1"/>
    </location>
</feature>
<evidence type="ECO:0000313" key="12">
    <source>
        <dbReference type="EMBL" id="ERN19478.1"/>
    </source>
</evidence>
<feature type="transmembrane region" description="Helical" evidence="10">
    <location>
        <begin position="379"/>
        <end position="400"/>
    </location>
</feature>
<dbReference type="GO" id="GO:0005524">
    <property type="term" value="F:ATP binding"/>
    <property type="evidence" value="ECO:0007669"/>
    <property type="project" value="UniProtKB-KW"/>
</dbReference>
<keyword evidence="8 10" id="KW-1133">Transmembrane helix</keyword>
<dbReference type="Gene3D" id="3.40.50.300">
    <property type="entry name" value="P-loop containing nucleotide triphosphate hydrolases"/>
    <property type="match status" value="2"/>
</dbReference>
<dbReference type="Pfam" id="PF19055">
    <property type="entry name" value="ABC2_membrane_7"/>
    <property type="match status" value="1"/>
</dbReference>
<dbReference type="HOGENOM" id="CLU_000604_35_6_1"/>
<protein>
    <recommendedName>
        <fullName evidence="11">ABC transporter domain-containing protein</fullName>
    </recommendedName>
</protein>
<keyword evidence="4 10" id="KW-0812">Transmembrane</keyword>
<dbReference type="PANTHER" id="PTHR19241">
    <property type="entry name" value="ATP-BINDING CASSETTE TRANSPORTER"/>
    <property type="match status" value="1"/>
</dbReference>
<name>U5DGB6_AMBTC</name>
<evidence type="ECO:0000256" key="8">
    <source>
        <dbReference type="ARBA" id="ARBA00022989"/>
    </source>
</evidence>
<keyword evidence="5" id="KW-0677">Repeat</keyword>
<dbReference type="Proteomes" id="UP000017836">
    <property type="component" value="Unassembled WGS sequence"/>
</dbReference>
<evidence type="ECO:0000256" key="9">
    <source>
        <dbReference type="ARBA" id="ARBA00023136"/>
    </source>
</evidence>
<dbReference type="InterPro" id="IPR003439">
    <property type="entry name" value="ABC_transporter-like_ATP-bd"/>
</dbReference>
<dbReference type="AlphaFoldDB" id="U5DGB6"/>
<evidence type="ECO:0000256" key="3">
    <source>
        <dbReference type="ARBA" id="ARBA00022448"/>
    </source>
</evidence>
<dbReference type="Pfam" id="PF01061">
    <property type="entry name" value="ABC2_membrane"/>
    <property type="match status" value="1"/>
</dbReference>
<evidence type="ECO:0000256" key="7">
    <source>
        <dbReference type="ARBA" id="ARBA00022840"/>
    </source>
</evidence>
<dbReference type="EMBL" id="KI392069">
    <property type="protein sequence ID" value="ERN19478.1"/>
    <property type="molecule type" value="Genomic_DNA"/>
</dbReference>
<dbReference type="InterPro" id="IPR043926">
    <property type="entry name" value="ABCG_dom"/>
</dbReference>
<feature type="domain" description="ABC transporter" evidence="11">
    <location>
        <begin position="473"/>
        <end position="708"/>
    </location>
</feature>
<feature type="transmembrane region" description="Helical" evidence="10">
    <location>
        <begin position="406"/>
        <end position="423"/>
    </location>
</feature>
<dbReference type="Pfam" id="PF00005">
    <property type="entry name" value="ABC_tran"/>
    <property type="match status" value="1"/>
</dbReference>
<keyword evidence="6" id="KW-0547">Nucleotide-binding</keyword>
<dbReference type="GO" id="GO:0005886">
    <property type="term" value="C:plasma membrane"/>
    <property type="evidence" value="ECO:0007669"/>
    <property type="project" value="UniProtKB-ARBA"/>
</dbReference>
<feature type="transmembrane region" description="Helical" evidence="10">
    <location>
        <begin position="312"/>
        <end position="338"/>
    </location>
</feature>
<feature type="transmembrane region" description="Helical" evidence="10">
    <location>
        <begin position="238"/>
        <end position="259"/>
    </location>
</feature>
<feature type="transmembrane region" description="Helical" evidence="10">
    <location>
        <begin position="271"/>
        <end position="291"/>
    </location>
</feature>
<dbReference type="eggNOG" id="KOG0065">
    <property type="taxonomic scope" value="Eukaryota"/>
</dbReference>
<dbReference type="InterPro" id="IPR034003">
    <property type="entry name" value="ABCG_PDR_2"/>
</dbReference>
<dbReference type="InterPro" id="IPR013525">
    <property type="entry name" value="ABC2_TM"/>
</dbReference>
<keyword evidence="7" id="KW-0067">ATP-binding</keyword>
<keyword evidence="9 10" id="KW-0472">Membrane</keyword>
<dbReference type="GO" id="GO:0016887">
    <property type="term" value="F:ATP hydrolysis activity"/>
    <property type="evidence" value="ECO:0007669"/>
    <property type="project" value="InterPro"/>
</dbReference>
<dbReference type="GO" id="GO:0140359">
    <property type="term" value="F:ABC-type transporter activity"/>
    <property type="evidence" value="ECO:0007669"/>
    <property type="project" value="InterPro"/>
</dbReference>
<reference evidence="13" key="1">
    <citation type="journal article" date="2013" name="Science">
        <title>The Amborella genome and the evolution of flowering plants.</title>
        <authorList>
            <consortium name="Amborella Genome Project"/>
        </authorList>
    </citation>
    <scope>NUCLEOTIDE SEQUENCE [LARGE SCALE GENOMIC DNA]</scope>
</reference>
<dbReference type="FunFam" id="3.40.50.300:FF:000059">
    <property type="entry name" value="ABC transporter G family member 40"/>
    <property type="match status" value="1"/>
</dbReference>
<dbReference type="InterPro" id="IPR003593">
    <property type="entry name" value="AAA+_ATPase"/>
</dbReference>
<evidence type="ECO:0000256" key="1">
    <source>
        <dbReference type="ARBA" id="ARBA00004141"/>
    </source>
</evidence>
<evidence type="ECO:0000256" key="6">
    <source>
        <dbReference type="ARBA" id="ARBA00022741"/>
    </source>
</evidence>
<feature type="transmembrane region" description="Helical" evidence="10">
    <location>
        <begin position="350"/>
        <end position="372"/>
    </location>
</feature>
<comment type="subcellular location">
    <subcellularLocation>
        <location evidence="1">Membrane</location>
        <topology evidence="1">Multi-pass membrane protein</topology>
    </subcellularLocation>
</comment>
<evidence type="ECO:0000256" key="5">
    <source>
        <dbReference type="ARBA" id="ARBA00022737"/>
    </source>
</evidence>
<organism evidence="12 13">
    <name type="scientific">Amborella trichopoda</name>
    <dbReference type="NCBI Taxonomy" id="13333"/>
    <lineage>
        <taxon>Eukaryota</taxon>
        <taxon>Viridiplantae</taxon>
        <taxon>Streptophyta</taxon>
        <taxon>Embryophyta</taxon>
        <taxon>Tracheophyta</taxon>
        <taxon>Spermatophyta</taxon>
        <taxon>Magnoliopsida</taxon>
        <taxon>Amborellales</taxon>
        <taxon>Amborellaceae</taxon>
        <taxon>Amborella</taxon>
    </lineage>
</organism>
<keyword evidence="3" id="KW-0813">Transport</keyword>
<evidence type="ECO:0000256" key="4">
    <source>
        <dbReference type="ARBA" id="ARBA00022692"/>
    </source>
</evidence>
<dbReference type="SUPFAM" id="SSF52540">
    <property type="entry name" value="P-loop containing nucleoside triphosphate hydrolases"/>
    <property type="match status" value="2"/>
</dbReference>
<evidence type="ECO:0000313" key="13">
    <source>
        <dbReference type="Proteomes" id="UP000017836"/>
    </source>
</evidence>